<keyword evidence="3" id="KW-0809">Transit peptide</keyword>
<keyword evidence="2" id="KW-0067">ATP-binding</keyword>
<organism evidence="7 8">
    <name type="scientific">Naegleria lovaniensis</name>
    <name type="common">Amoeba</name>
    <dbReference type="NCBI Taxonomy" id="51637"/>
    <lineage>
        <taxon>Eukaryota</taxon>
        <taxon>Discoba</taxon>
        <taxon>Heterolobosea</taxon>
        <taxon>Tetramitia</taxon>
        <taxon>Eutetramitia</taxon>
        <taxon>Vahlkampfiidae</taxon>
        <taxon>Naegleria</taxon>
    </lineage>
</organism>
<dbReference type="InterPro" id="IPR002423">
    <property type="entry name" value="Cpn60/GroEL/TCP-1"/>
</dbReference>
<dbReference type="GeneID" id="68101492"/>
<evidence type="ECO:0000256" key="4">
    <source>
        <dbReference type="ARBA" id="ARBA00023016"/>
    </source>
</evidence>
<keyword evidence="4" id="KW-0346">Stress response</keyword>
<evidence type="ECO:0000256" key="5">
    <source>
        <dbReference type="ARBA" id="ARBA00023186"/>
    </source>
</evidence>
<evidence type="ECO:0000313" key="7">
    <source>
        <dbReference type="EMBL" id="KAG2377522.1"/>
    </source>
</evidence>
<evidence type="ECO:0000256" key="3">
    <source>
        <dbReference type="ARBA" id="ARBA00022946"/>
    </source>
</evidence>
<dbReference type="RefSeq" id="XP_044544784.1">
    <property type="nucleotide sequence ID" value="XM_044699181.1"/>
</dbReference>
<comment type="function">
    <text evidence="6">Implicated in mitochondrial protein import and macromolecular assembly. May facilitate the correct folding of imported proteins. May also prevent misfolding and promote the refolding and proper assembly of unfolded polypeptides generated under stress conditions in the mitochondrial matrix.</text>
</comment>
<gene>
    <name evidence="7" type="ORF">C9374_009038</name>
</gene>
<dbReference type="SUPFAM" id="SSF48592">
    <property type="entry name" value="GroEL equatorial domain-like"/>
    <property type="match status" value="1"/>
</dbReference>
<dbReference type="GO" id="GO:0140662">
    <property type="term" value="F:ATP-dependent protein folding chaperone"/>
    <property type="evidence" value="ECO:0007669"/>
    <property type="project" value="InterPro"/>
</dbReference>
<evidence type="ECO:0000313" key="8">
    <source>
        <dbReference type="Proteomes" id="UP000816034"/>
    </source>
</evidence>
<evidence type="ECO:0000256" key="1">
    <source>
        <dbReference type="ARBA" id="ARBA00022741"/>
    </source>
</evidence>
<accession>A0AA88GHK3</accession>
<keyword evidence="5" id="KW-0143">Chaperone</keyword>
<dbReference type="Proteomes" id="UP000816034">
    <property type="component" value="Unassembled WGS sequence"/>
</dbReference>
<dbReference type="InterPro" id="IPR017998">
    <property type="entry name" value="Chaperone_TCP-1"/>
</dbReference>
<proteinExistence type="predicted"/>
<dbReference type="Gene3D" id="1.10.560.10">
    <property type="entry name" value="GroEL-like equatorial domain"/>
    <property type="match status" value="2"/>
</dbReference>
<dbReference type="AlphaFoldDB" id="A0AA88GHK3"/>
<comment type="caution">
    <text evidence="7">The sequence shown here is derived from an EMBL/GenBank/DDBJ whole genome shotgun (WGS) entry which is preliminary data.</text>
</comment>
<dbReference type="InterPro" id="IPR027413">
    <property type="entry name" value="GROEL-like_equatorial_sf"/>
</dbReference>
<dbReference type="GO" id="GO:0005524">
    <property type="term" value="F:ATP binding"/>
    <property type="evidence" value="ECO:0007669"/>
    <property type="project" value="UniProtKB-KW"/>
</dbReference>
<dbReference type="Pfam" id="PF00118">
    <property type="entry name" value="Cpn60_TCP1"/>
    <property type="match status" value="1"/>
</dbReference>
<evidence type="ECO:0000256" key="6">
    <source>
        <dbReference type="ARBA" id="ARBA00025467"/>
    </source>
</evidence>
<keyword evidence="1" id="KW-0547">Nucleotide-binding</keyword>
<name>A0AA88GHK3_NAELO</name>
<dbReference type="EMBL" id="PYSW02000037">
    <property type="protein sequence ID" value="KAG2377522.1"/>
    <property type="molecule type" value="Genomic_DNA"/>
</dbReference>
<sequence>MKPQSSASSQFRRGLKFLSSEAMVVASPPPFFSSASFHQETNPCWKVIHSELYKLQNMVASCLGPCGQYKLIVDPNQNQLITKNGNQLLEFMKINNPVMKYLVSLFRNACSEYMDGTISCIILSYELLDLIMNEYFSKFHNVHQLCSDLYSFGEYMLNNTRIFDIHTNDRVHRELCIPIIISLHQKNQMELLPSIFKSLIANQIYNNAIVSNLVLNWLSLASRNFTQFETLSEYNLRIMKHIGKLEESRLLSNTIILENLFNLNVSFKTKPNLSMVSKFCIMSLACWEDSLPSQIAHDMNTYISKLDCHILLLVVQSNNNRKSTPIDLSHYPHLRRFIQMLNQKNILVFQYNIDDISSSNLNTQSNQGDHTSLTLLYHLIDLADLSGIVTNLQDEEFNTNYSCGSNIRHVKMNFKRGGQHCDLIIEFNDSQESTVELNDSNLHNNNNISYFTMIVKSLNHELLDQLEYQIHKCVKHLISIIKNQPPHSSSSTSIELLTCVIGGGCFETQFSKFLQQYRQDLENSNGNVESNDEWLNKCYEPSETLKLFSQALLRIPKQLLYNMIISSQQQNQGHDTFAQQHIHMLMQDLMTAGSMKYIQIPGNHSTPIKEIPKTFLNMFRESSQDTPVDICEEEKEQFSSNIPLESWDVKRHIVLSAINVVVNILRLDSIILD</sequence>
<reference evidence="7 8" key="1">
    <citation type="journal article" date="2018" name="BMC Genomics">
        <title>The genome of Naegleria lovaniensis, the basis for a comparative approach to unravel pathogenicity factors of the human pathogenic amoeba N. fowleri.</title>
        <authorList>
            <person name="Liechti N."/>
            <person name="Schurch N."/>
            <person name="Bruggmann R."/>
            <person name="Wittwer M."/>
        </authorList>
    </citation>
    <scope>NUCLEOTIDE SEQUENCE [LARGE SCALE GENOMIC DNA]</scope>
    <source>
        <strain evidence="7 8">ATCC 30569</strain>
    </source>
</reference>
<dbReference type="PANTHER" id="PTHR11353">
    <property type="entry name" value="CHAPERONIN"/>
    <property type="match status" value="1"/>
</dbReference>
<evidence type="ECO:0000256" key="2">
    <source>
        <dbReference type="ARBA" id="ARBA00022840"/>
    </source>
</evidence>
<keyword evidence="8" id="KW-1185">Reference proteome</keyword>
<protein>
    <submittedName>
        <fullName evidence="7">Uncharacterized protein</fullName>
    </submittedName>
</protein>